<feature type="transmembrane region" description="Helical" evidence="2">
    <location>
        <begin position="12"/>
        <end position="32"/>
    </location>
</feature>
<keyword evidence="2" id="KW-1133">Transmembrane helix</keyword>
<keyword evidence="2" id="KW-0472">Membrane</keyword>
<evidence type="ECO:0000256" key="2">
    <source>
        <dbReference type="SAM" id="Phobius"/>
    </source>
</evidence>
<dbReference type="RefSeq" id="WP_272740031.1">
    <property type="nucleotide sequence ID" value="NZ_JAQQKW010000001.1"/>
</dbReference>
<reference evidence="3 4" key="1">
    <citation type="submission" date="2023-01" db="EMBL/GenBank/DDBJ databases">
        <title>Novel species of the genus Asticcacaulis isolated from rivers.</title>
        <authorList>
            <person name="Lu H."/>
        </authorList>
    </citation>
    <scope>NUCLEOTIDE SEQUENCE [LARGE SCALE GENOMIC DNA]</scope>
    <source>
        <strain evidence="3 4">DXS10W</strain>
    </source>
</reference>
<sequence>MKTDKNLILRVKLIALGVFIVASIGILVYGALYEMPRRKCEANGGWWSDKYRACKTPVYLPLLTRRKPGEPQKILWPTEDARGASNGSPKPVDQPAASSASTSASAASK</sequence>
<feature type="compositionally biased region" description="Low complexity" evidence="1">
    <location>
        <begin position="96"/>
        <end position="109"/>
    </location>
</feature>
<organism evidence="3 4">
    <name type="scientific">Asticcacaulis currens</name>
    <dbReference type="NCBI Taxonomy" id="2984210"/>
    <lineage>
        <taxon>Bacteria</taxon>
        <taxon>Pseudomonadati</taxon>
        <taxon>Pseudomonadota</taxon>
        <taxon>Alphaproteobacteria</taxon>
        <taxon>Caulobacterales</taxon>
        <taxon>Caulobacteraceae</taxon>
        <taxon>Asticcacaulis</taxon>
    </lineage>
</organism>
<dbReference type="EMBL" id="JAQQKW010000001">
    <property type="protein sequence ID" value="MDC7693280.1"/>
    <property type="molecule type" value="Genomic_DNA"/>
</dbReference>
<dbReference type="Proteomes" id="UP001216595">
    <property type="component" value="Unassembled WGS sequence"/>
</dbReference>
<evidence type="ECO:0000313" key="4">
    <source>
        <dbReference type="Proteomes" id="UP001216595"/>
    </source>
</evidence>
<keyword evidence="2" id="KW-0812">Transmembrane</keyword>
<accession>A0ABT5IBR3</accession>
<gene>
    <name evidence="3" type="ORF">PQU94_03170</name>
</gene>
<protein>
    <submittedName>
        <fullName evidence="3">Uncharacterized protein</fullName>
    </submittedName>
</protein>
<keyword evidence="4" id="KW-1185">Reference proteome</keyword>
<evidence type="ECO:0000313" key="3">
    <source>
        <dbReference type="EMBL" id="MDC7693280.1"/>
    </source>
</evidence>
<comment type="caution">
    <text evidence="3">The sequence shown here is derived from an EMBL/GenBank/DDBJ whole genome shotgun (WGS) entry which is preliminary data.</text>
</comment>
<proteinExistence type="predicted"/>
<evidence type="ECO:0000256" key="1">
    <source>
        <dbReference type="SAM" id="MobiDB-lite"/>
    </source>
</evidence>
<name>A0ABT5IBR3_9CAUL</name>
<feature type="region of interest" description="Disordered" evidence="1">
    <location>
        <begin position="70"/>
        <end position="109"/>
    </location>
</feature>